<evidence type="ECO:0000256" key="7">
    <source>
        <dbReference type="ARBA" id="ARBA00022884"/>
    </source>
</evidence>
<name>A0A7M7STL8_STRPU</name>
<evidence type="ECO:0000256" key="4">
    <source>
        <dbReference type="ARBA" id="ARBA00022490"/>
    </source>
</evidence>
<keyword evidence="6" id="KW-0271">Exosome</keyword>
<keyword evidence="11" id="KW-1185">Reference proteome</keyword>
<dbReference type="EnsemblMetazoa" id="XM_030974681">
    <property type="protein sequence ID" value="XP_030830541"/>
    <property type="gene ID" value="LOC584729"/>
</dbReference>
<dbReference type="GO" id="GO:0005730">
    <property type="term" value="C:nucleolus"/>
    <property type="evidence" value="ECO:0000318"/>
    <property type="project" value="GO_Central"/>
</dbReference>
<dbReference type="SUPFAM" id="SSF55666">
    <property type="entry name" value="Ribonuclease PH domain 2-like"/>
    <property type="match status" value="1"/>
</dbReference>
<evidence type="ECO:0000256" key="3">
    <source>
        <dbReference type="ARBA" id="ARBA00006678"/>
    </source>
</evidence>
<evidence type="ECO:0000313" key="10">
    <source>
        <dbReference type="EnsemblMetazoa" id="XP_030830541"/>
    </source>
</evidence>
<dbReference type="GeneID" id="584729"/>
<dbReference type="OrthoDB" id="2504340at2759"/>
<accession>A0A7M7STL8</accession>
<evidence type="ECO:0000313" key="11">
    <source>
        <dbReference type="Proteomes" id="UP000007110"/>
    </source>
</evidence>
<dbReference type="InterPro" id="IPR036345">
    <property type="entry name" value="ExoRNase_PH_dom2_sf"/>
</dbReference>
<evidence type="ECO:0000259" key="9">
    <source>
        <dbReference type="Pfam" id="PF01138"/>
    </source>
</evidence>
<dbReference type="InParanoid" id="A0A7M7STL8"/>
<dbReference type="InterPro" id="IPR001247">
    <property type="entry name" value="ExoRNase_PH_dom1"/>
</dbReference>
<dbReference type="PANTHER" id="PTHR11953">
    <property type="entry name" value="EXOSOME COMPLEX COMPONENT"/>
    <property type="match status" value="1"/>
</dbReference>
<comment type="subcellular location">
    <subcellularLocation>
        <location evidence="2">Cytoplasm</location>
    </subcellularLocation>
    <subcellularLocation>
        <location evidence="1">Nucleus</location>
    </subcellularLocation>
</comment>
<dbReference type="Pfam" id="PF01138">
    <property type="entry name" value="RNase_PH"/>
    <property type="match status" value="1"/>
</dbReference>
<dbReference type="KEGG" id="spu:584729"/>
<evidence type="ECO:0000256" key="8">
    <source>
        <dbReference type="ARBA" id="ARBA00023242"/>
    </source>
</evidence>
<dbReference type="PANTHER" id="PTHR11953:SF2">
    <property type="entry name" value="EXOSOME COMPLEX COMPONENT MTR3"/>
    <property type="match status" value="1"/>
</dbReference>
<dbReference type="GO" id="GO:0000176">
    <property type="term" value="C:nuclear exosome (RNase complex)"/>
    <property type="evidence" value="ECO:0000318"/>
    <property type="project" value="GO_Central"/>
</dbReference>
<dbReference type="RefSeq" id="XP_030830541.1">
    <property type="nucleotide sequence ID" value="XM_030974681.1"/>
</dbReference>
<keyword evidence="4" id="KW-0963">Cytoplasm</keyword>
<dbReference type="GO" id="GO:0071028">
    <property type="term" value="P:nuclear mRNA surveillance"/>
    <property type="evidence" value="ECO:0000318"/>
    <property type="project" value="GO_Central"/>
</dbReference>
<dbReference type="Gene3D" id="3.30.230.70">
    <property type="entry name" value="GHMP Kinase, N-terminal domain"/>
    <property type="match status" value="1"/>
</dbReference>
<evidence type="ECO:0000256" key="5">
    <source>
        <dbReference type="ARBA" id="ARBA00022552"/>
    </source>
</evidence>
<evidence type="ECO:0000256" key="2">
    <source>
        <dbReference type="ARBA" id="ARBA00004496"/>
    </source>
</evidence>
<dbReference type="GO" id="GO:0034475">
    <property type="term" value="P:U4 snRNA 3'-end processing"/>
    <property type="evidence" value="ECO:0000318"/>
    <property type="project" value="GO_Central"/>
</dbReference>
<reference evidence="11" key="1">
    <citation type="submission" date="2015-02" db="EMBL/GenBank/DDBJ databases">
        <title>Genome sequencing for Strongylocentrotus purpuratus.</title>
        <authorList>
            <person name="Murali S."/>
            <person name="Liu Y."/>
            <person name="Vee V."/>
            <person name="English A."/>
            <person name="Wang M."/>
            <person name="Skinner E."/>
            <person name="Han Y."/>
            <person name="Muzny D.M."/>
            <person name="Worley K.C."/>
            <person name="Gibbs R.A."/>
        </authorList>
    </citation>
    <scope>NUCLEOTIDE SEQUENCE</scope>
</reference>
<dbReference type="CTD" id="118460"/>
<dbReference type="AlphaFoldDB" id="A0A7M7STL8"/>
<dbReference type="GO" id="GO:0000177">
    <property type="term" value="C:cytoplasmic exosome (RNase complex)"/>
    <property type="evidence" value="ECO:0000318"/>
    <property type="project" value="GO_Central"/>
</dbReference>
<protein>
    <recommendedName>
        <fullName evidence="9">Exoribonuclease phosphorolytic domain-containing protein</fullName>
    </recommendedName>
</protein>
<organism evidence="10 11">
    <name type="scientific">Strongylocentrotus purpuratus</name>
    <name type="common">Purple sea urchin</name>
    <dbReference type="NCBI Taxonomy" id="7668"/>
    <lineage>
        <taxon>Eukaryota</taxon>
        <taxon>Metazoa</taxon>
        <taxon>Echinodermata</taxon>
        <taxon>Eleutherozoa</taxon>
        <taxon>Echinozoa</taxon>
        <taxon>Echinoidea</taxon>
        <taxon>Euechinoidea</taxon>
        <taxon>Echinacea</taxon>
        <taxon>Camarodonta</taxon>
        <taxon>Echinidea</taxon>
        <taxon>Strongylocentrotidae</taxon>
        <taxon>Strongylocentrotus</taxon>
    </lineage>
</organism>
<dbReference type="SUPFAM" id="SSF54211">
    <property type="entry name" value="Ribosomal protein S5 domain 2-like"/>
    <property type="match status" value="1"/>
</dbReference>
<sequence length="281" mass="30808">MPTDTKRIQGPDASQSTFLYKKRANTVQPALLEEGKRQDGRSPLEIRPIFLKAGAVSQAKGSCYMEMKNTKVICAVYGPREVPRRDGFVINGQLRCEFKFATFASEVRHGHLTSHTEKDLALQVQQALEPAVCLHKIPKSQVDIFITVLENDGSVLSAAITCASIAVANAGIEMYDLVIGSSLRQTGETLLLDPTAFDETAESESTDDTQAIVTVGFLPSLKQVSCSVQQGQLQCEDSIKALQQCIDVCERYYQVVYECLKKSVKKLKSPVESPMDEAPAS</sequence>
<reference evidence="10" key="2">
    <citation type="submission" date="2021-01" db="UniProtKB">
        <authorList>
            <consortium name="EnsemblMetazoa"/>
        </authorList>
    </citation>
    <scope>IDENTIFICATION</scope>
</reference>
<evidence type="ECO:0000256" key="6">
    <source>
        <dbReference type="ARBA" id="ARBA00022835"/>
    </source>
</evidence>
<dbReference type="FunFam" id="3.30.230.70:FF:000073">
    <property type="entry name" value="EXOSome (Multiexonuclease complex) component"/>
    <property type="match status" value="1"/>
</dbReference>
<dbReference type="CDD" id="cd11371">
    <property type="entry name" value="RNase_PH_MTR3"/>
    <property type="match status" value="1"/>
</dbReference>
<dbReference type="InterPro" id="IPR027408">
    <property type="entry name" value="PNPase/RNase_PH_dom_sf"/>
</dbReference>
<proteinExistence type="inferred from homology"/>
<comment type="similarity">
    <text evidence="3">Belongs to the RNase PH family.</text>
</comment>
<dbReference type="Proteomes" id="UP000007110">
    <property type="component" value="Unassembled WGS sequence"/>
</dbReference>
<feature type="domain" description="Exoribonuclease phosphorolytic" evidence="9">
    <location>
        <begin position="45"/>
        <end position="173"/>
    </location>
</feature>
<dbReference type="OMA" id="MCCVYGP"/>
<keyword evidence="7" id="KW-0694">RNA-binding</keyword>
<keyword evidence="8" id="KW-0539">Nucleus</keyword>
<dbReference type="InterPro" id="IPR020568">
    <property type="entry name" value="Ribosomal_Su5_D2-typ_SF"/>
</dbReference>
<dbReference type="GO" id="GO:0006364">
    <property type="term" value="P:rRNA processing"/>
    <property type="evidence" value="ECO:0007669"/>
    <property type="project" value="UniProtKB-KW"/>
</dbReference>
<dbReference type="GO" id="GO:0016075">
    <property type="term" value="P:rRNA catabolic process"/>
    <property type="evidence" value="ECO:0000318"/>
    <property type="project" value="GO_Central"/>
</dbReference>
<dbReference type="GO" id="GO:0071051">
    <property type="term" value="P:poly(A)-dependent snoRNA 3'-end processing"/>
    <property type="evidence" value="ECO:0000318"/>
    <property type="project" value="GO_Central"/>
</dbReference>
<keyword evidence="5" id="KW-0698">rRNA processing</keyword>
<dbReference type="InterPro" id="IPR050080">
    <property type="entry name" value="RNase_PH"/>
</dbReference>
<dbReference type="FunCoup" id="A0A7M7STL8">
    <property type="interactions" value="859"/>
</dbReference>
<evidence type="ECO:0000256" key="1">
    <source>
        <dbReference type="ARBA" id="ARBA00004123"/>
    </source>
</evidence>
<dbReference type="GO" id="GO:0003723">
    <property type="term" value="F:RNA binding"/>
    <property type="evidence" value="ECO:0000318"/>
    <property type="project" value="GO_Central"/>
</dbReference>